<evidence type="ECO:0000313" key="1">
    <source>
        <dbReference type="EnsemblPlants" id="OB05G11960.1"/>
    </source>
</evidence>
<dbReference type="AlphaFoldDB" id="J3M3M2"/>
<dbReference type="Gramene" id="OB05G11960.1">
    <property type="protein sequence ID" value="OB05G11960.1"/>
    <property type="gene ID" value="OB05G11960"/>
</dbReference>
<organism evidence="1">
    <name type="scientific">Oryza brachyantha</name>
    <name type="common">malo sina</name>
    <dbReference type="NCBI Taxonomy" id="4533"/>
    <lineage>
        <taxon>Eukaryota</taxon>
        <taxon>Viridiplantae</taxon>
        <taxon>Streptophyta</taxon>
        <taxon>Embryophyta</taxon>
        <taxon>Tracheophyta</taxon>
        <taxon>Spermatophyta</taxon>
        <taxon>Magnoliopsida</taxon>
        <taxon>Liliopsida</taxon>
        <taxon>Poales</taxon>
        <taxon>Poaceae</taxon>
        <taxon>BOP clade</taxon>
        <taxon>Oryzoideae</taxon>
        <taxon>Oryzeae</taxon>
        <taxon>Oryzinae</taxon>
        <taxon>Oryza</taxon>
    </lineage>
</organism>
<dbReference type="EnsemblPlants" id="OB05G11960.1">
    <property type="protein sequence ID" value="OB05G11960.1"/>
    <property type="gene ID" value="OB05G11960"/>
</dbReference>
<reference evidence="1" key="1">
    <citation type="journal article" date="2013" name="Nat. Commun.">
        <title>Whole-genome sequencing of Oryza brachyantha reveals mechanisms underlying Oryza genome evolution.</title>
        <authorList>
            <person name="Chen J."/>
            <person name="Huang Q."/>
            <person name="Gao D."/>
            <person name="Wang J."/>
            <person name="Lang Y."/>
            <person name="Liu T."/>
            <person name="Li B."/>
            <person name="Bai Z."/>
            <person name="Luis Goicoechea J."/>
            <person name="Liang C."/>
            <person name="Chen C."/>
            <person name="Zhang W."/>
            <person name="Sun S."/>
            <person name="Liao Y."/>
            <person name="Zhang X."/>
            <person name="Yang L."/>
            <person name="Song C."/>
            <person name="Wang M."/>
            <person name="Shi J."/>
            <person name="Liu G."/>
            <person name="Liu J."/>
            <person name="Zhou H."/>
            <person name="Zhou W."/>
            <person name="Yu Q."/>
            <person name="An N."/>
            <person name="Chen Y."/>
            <person name="Cai Q."/>
            <person name="Wang B."/>
            <person name="Liu B."/>
            <person name="Min J."/>
            <person name="Huang Y."/>
            <person name="Wu H."/>
            <person name="Li Z."/>
            <person name="Zhang Y."/>
            <person name="Yin Y."/>
            <person name="Song W."/>
            <person name="Jiang J."/>
            <person name="Jackson S.A."/>
            <person name="Wing R.A."/>
            <person name="Wang J."/>
            <person name="Chen M."/>
        </authorList>
    </citation>
    <scope>NUCLEOTIDE SEQUENCE [LARGE SCALE GENOMIC DNA]</scope>
    <source>
        <strain evidence="1">cv. IRGC 101232</strain>
    </source>
</reference>
<evidence type="ECO:0000313" key="2">
    <source>
        <dbReference type="Proteomes" id="UP000006038"/>
    </source>
</evidence>
<sequence length="60" mass="6796">MSFSPSFLYVEMCTNDVLALFFLTVKFDVKATHPRDIFSGRIVFNSKLVDKSATFSTLVI</sequence>
<protein>
    <submittedName>
        <fullName evidence="1">Uncharacterized protein</fullName>
    </submittedName>
</protein>
<dbReference type="HOGENOM" id="CLU_2945420_0_0_1"/>
<dbReference type="Proteomes" id="UP000006038">
    <property type="component" value="Chromosome 5"/>
</dbReference>
<reference evidence="1" key="2">
    <citation type="submission" date="2013-04" db="UniProtKB">
        <authorList>
            <consortium name="EnsemblPlants"/>
        </authorList>
    </citation>
    <scope>IDENTIFICATION</scope>
</reference>
<keyword evidence="2" id="KW-1185">Reference proteome</keyword>
<proteinExistence type="predicted"/>
<accession>J3M3M2</accession>
<name>J3M3M2_ORYBR</name>